<evidence type="ECO:0000313" key="4">
    <source>
        <dbReference type="RefSeq" id="XP_038979665.1"/>
    </source>
</evidence>
<keyword evidence="1" id="KW-0677">Repeat</keyword>
<dbReference type="KEGG" id="pda:108511530"/>
<dbReference type="Pfam" id="PF01535">
    <property type="entry name" value="PPR"/>
    <property type="match status" value="2"/>
</dbReference>
<accession>A0A8B8ZZB0</accession>
<dbReference type="PANTHER" id="PTHR47926:SF534">
    <property type="entry name" value="PENTATRICOPEPTIDE REPEAT-CONTAINING PROTEIN"/>
    <property type="match status" value="1"/>
</dbReference>
<dbReference type="NCBIfam" id="TIGR00756">
    <property type="entry name" value="PPR"/>
    <property type="match status" value="1"/>
</dbReference>
<dbReference type="Gene3D" id="1.25.40.10">
    <property type="entry name" value="Tetratricopeptide repeat domain"/>
    <property type="match status" value="1"/>
</dbReference>
<sequence>MPEKNVVSCNTTIECYPMVGEIQAAQEAFDKMSHRDLISWNDMISGYAGHGNMLAARKLFDQMPEGGIGSWNALLSGYSHRGEWCEATELFWALCLGPVKPNHVTIGYNFVCLWLTRSFRNLKAFDIYAKCGGLDEAYKVSSEMPAKDVIIEQMVKVPLFATTKYDAIVRDIGKCALYPNGL</sequence>
<name>A0A8B8ZZB0_PHODC</name>
<dbReference type="PROSITE" id="PS51375">
    <property type="entry name" value="PPR"/>
    <property type="match status" value="1"/>
</dbReference>
<dbReference type="GeneID" id="108511530"/>
<gene>
    <name evidence="4" type="primary">LOC108511530</name>
</gene>
<dbReference type="PANTHER" id="PTHR47926">
    <property type="entry name" value="PENTATRICOPEPTIDE REPEAT-CONTAINING PROTEIN"/>
    <property type="match status" value="1"/>
</dbReference>
<dbReference type="Proteomes" id="UP000228380">
    <property type="component" value="Chromosome 1"/>
</dbReference>
<evidence type="ECO:0000256" key="2">
    <source>
        <dbReference type="PROSITE-ProRule" id="PRU00708"/>
    </source>
</evidence>
<dbReference type="AlphaFoldDB" id="A0A8B8ZZB0"/>
<dbReference type="GO" id="GO:0003723">
    <property type="term" value="F:RNA binding"/>
    <property type="evidence" value="ECO:0007669"/>
    <property type="project" value="InterPro"/>
</dbReference>
<dbReference type="InterPro" id="IPR002885">
    <property type="entry name" value="PPR_rpt"/>
</dbReference>
<evidence type="ECO:0000256" key="1">
    <source>
        <dbReference type="ARBA" id="ARBA00022737"/>
    </source>
</evidence>
<keyword evidence="3" id="KW-1185">Reference proteome</keyword>
<reference evidence="4" key="2">
    <citation type="submission" date="2025-08" db="UniProtKB">
        <authorList>
            <consortium name="RefSeq"/>
        </authorList>
    </citation>
    <scope>IDENTIFICATION</scope>
    <source>
        <tissue evidence="4">Young leaves</tissue>
    </source>
</reference>
<protein>
    <submittedName>
        <fullName evidence="4">Pentatricopeptide repeat-containing protein At4g02750-like</fullName>
    </submittedName>
</protein>
<proteinExistence type="predicted"/>
<dbReference type="GO" id="GO:0009451">
    <property type="term" value="P:RNA modification"/>
    <property type="evidence" value="ECO:0007669"/>
    <property type="project" value="InterPro"/>
</dbReference>
<reference evidence="3" key="1">
    <citation type="journal article" date="2019" name="Nat. Commun.">
        <title>Genome-wide association mapping of date palm fruit traits.</title>
        <authorList>
            <person name="Hazzouri K.M."/>
            <person name="Gros-Balthazard M."/>
            <person name="Flowers J.M."/>
            <person name="Copetti D."/>
            <person name="Lemansour A."/>
            <person name="Lebrun M."/>
            <person name="Masmoudi K."/>
            <person name="Ferrand S."/>
            <person name="Dhar M.I."/>
            <person name="Fresquez Z.A."/>
            <person name="Rosas U."/>
            <person name="Zhang J."/>
            <person name="Talag J."/>
            <person name="Lee S."/>
            <person name="Kudrna D."/>
            <person name="Powell R.F."/>
            <person name="Leitch I.J."/>
            <person name="Krueger R.R."/>
            <person name="Wing R.A."/>
            <person name="Amiri K.M.A."/>
            <person name="Purugganan M.D."/>
        </authorList>
    </citation>
    <scope>NUCLEOTIDE SEQUENCE [LARGE SCALE GENOMIC DNA]</scope>
    <source>
        <strain evidence="3">cv. Khalas</strain>
    </source>
</reference>
<feature type="repeat" description="PPR" evidence="2">
    <location>
        <begin position="36"/>
        <end position="70"/>
    </location>
</feature>
<dbReference type="RefSeq" id="XP_038979665.1">
    <property type="nucleotide sequence ID" value="XM_039123737.1"/>
</dbReference>
<dbReference type="InterPro" id="IPR011990">
    <property type="entry name" value="TPR-like_helical_dom_sf"/>
</dbReference>
<dbReference type="OrthoDB" id="185373at2759"/>
<dbReference type="InterPro" id="IPR046960">
    <property type="entry name" value="PPR_At4g14850-like_plant"/>
</dbReference>
<evidence type="ECO:0000313" key="3">
    <source>
        <dbReference type="Proteomes" id="UP000228380"/>
    </source>
</evidence>
<organism evidence="3 4">
    <name type="scientific">Phoenix dactylifera</name>
    <name type="common">Date palm</name>
    <dbReference type="NCBI Taxonomy" id="42345"/>
    <lineage>
        <taxon>Eukaryota</taxon>
        <taxon>Viridiplantae</taxon>
        <taxon>Streptophyta</taxon>
        <taxon>Embryophyta</taxon>
        <taxon>Tracheophyta</taxon>
        <taxon>Spermatophyta</taxon>
        <taxon>Magnoliopsida</taxon>
        <taxon>Liliopsida</taxon>
        <taxon>Arecaceae</taxon>
        <taxon>Coryphoideae</taxon>
        <taxon>Phoeniceae</taxon>
        <taxon>Phoenix</taxon>
    </lineage>
</organism>